<evidence type="ECO:0000313" key="6">
    <source>
        <dbReference type="Proteomes" id="UP000242754"/>
    </source>
</evidence>
<dbReference type="RefSeq" id="WP_143084427.1">
    <property type="nucleotide sequence ID" value="NZ_FJNE01000006.1"/>
</dbReference>
<keyword evidence="2" id="KW-0328">Glycosyltransferase</keyword>
<accession>A0A143YRU8</accession>
<dbReference type="GO" id="GO:0016757">
    <property type="term" value="F:glycosyltransferase activity"/>
    <property type="evidence" value="ECO:0007669"/>
    <property type="project" value="UniProtKB-KW"/>
</dbReference>
<dbReference type="InterPro" id="IPR001173">
    <property type="entry name" value="Glyco_trans_2-like"/>
</dbReference>
<dbReference type="STRING" id="140314.SAMN04488076_104117"/>
<dbReference type="Proteomes" id="UP000242754">
    <property type="component" value="Unassembled WGS sequence"/>
</dbReference>
<dbReference type="AlphaFoldDB" id="A0A143YRU8"/>
<dbReference type="PANTHER" id="PTHR43685:SF5">
    <property type="entry name" value="GLYCOSYLTRANSFERASE EPSE-RELATED"/>
    <property type="match status" value="1"/>
</dbReference>
<evidence type="ECO:0000259" key="4">
    <source>
        <dbReference type="Pfam" id="PF00535"/>
    </source>
</evidence>
<organism evidence="5 6">
    <name type="scientific">Trichococcus palustris</name>
    <dbReference type="NCBI Taxonomy" id="140314"/>
    <lineage>
        <taxon>Bacteria</taxon>
        <taxon>Bacillati</taxon>
        <taxon>Bacillota</taxon>
        <taxon>Bacilli</taxon>
        <taxon>Lactobacillales</taxon>
        <taxon>Carnobacteriaceae</taxon>
        <taxon>Trichococcus</taxon>
    </lineage>
</organism>
<feature type="domain" description="Glycosyltransferase 2-like" evidence="4">
    <location>
        <begin position="5"/>
        <end position="161"/>
    </location>
</feature>
<protein>
    <submittedName>
        <fullName evidence="5">Nucleotide-diphospho-sugar transferases</fullName>
    </submittedName>
</protein>
<name>A0A143YRU8_9LACT</name>
<reference evidence="5 6" key="1">
    <citation type="submission" date="2016-02" db="EMBL/GenBank/DDBJ databases">
        <authorList>
            <person name="Wen L."/>
            <person name="He K."/>
            <person name="Yang H."/>
        </authorList>
    </citation>
    <scope>NUCLEOTIDE SEQUENCE [LARGE SCALE GENOMIC DNA]</scope>
    <source>
        <strain evidence="5">Trichococcus palustris</strain>
    </source>
</reference>
<dbReference type="SUPFAM" id="SSF53448">
    <property type="entry name" value="Nucleotide-diphospho-sugar transferases"/>
    <property type="match status" value="1"/>
</dbReference>
<comment type="similarity">
    <text evidence="1">Belongs to the glycosyltransferase 2 family.</text>
</comment>
<dbReference type="InterPro" id="IPR050834">
    <property type="entry name" value="Glycosyltransf_2"/>
</dbReference>
<proteinExistence type="inferred from homology"/>
<keyword evidence="3 5" id="KW-0808">Transferase</keyword>
<gene>
    <name evidence="5" type="ORF">Tpal_2080</name>
</gene>
<dbReference type="PANTHER" id="PTHR43685">
    <property type="entry name" value="GLYCOSYLTRANSFERASE"/>
    <property type="match status" value="1"/>
</dbReference>
<dbReference type="OrthoDB" id="9815829at2"/>
<dbReference type="Pfam" id="PF00535">
    <property type="entry name" value="Glycos_transf_2"/>
    <property type="match status" value="1"/>
</dbReference>
<evidence type="ECO:0000256" key="2">
    <source>
        <dbReference type="ARBA" id="ARBA00022676"/>
    </source>
</evidence>
<dbReference type="Gene3D" id="3.90.550.10">
    <property type="entry name" value="Spore Coat Polysaccharide Biosynthesis Protein SpsA, Chain A"/>
    <property type="match status" value="1"/>
</dbReference>
<keyword evidence="6" id="KW-1185">Reference proteome</keyword>
<sequence>MPKISVIMGVYNGASKLGTAVESIVNQTFTDFEFILCDDGSSDNSVEILEGYAAKDKRIKVLQNPRNLSLAPTLNNCLQAATGEYIARMDDDDISHPERFEKEVAFLDSHPEYAIVGTGRNIYDSDGIWGNYNGGGERSLLDIYRGRTFLHPSTMMRREALLAVGGYTIGPETERSEDFDLWCKLYEKGYRGYNLSDVLIDYYEARESHSKRKYKYRIYEYRLRKKWRKRLDLPLKYQFYAYKTLVVGLVPPKLLMAYREWKYKARL</sequence>
<dbReference type="EMBL" id="FJNE01000006">
    <property type="protein sequence ID" value="CZQ96987.1"/>
    <property type="molecule type" value="Genomic_DNA"/>
</dbReference>
<evidence type="ECO:0000256" key="3">
    <source>
        <dbReference type="ARBA" id="ARBA00022679"/>
    </source>
</evidence>
<evidence type="ECO:0000313" key="5">
    <source>
        <dbReference type="EMBL" id="CZQ96987.1"/>
    </source>
</evidence>
<dbReference type="InterPro" id="IPR029044">
    <property type="entry name" value="Nucleotide-diphossugar_trans"/>
</dbReference>
<evidence type="ECO:0000256" key="1">
    <source>
        <dbReference type="ARBA" id="ARBA00006739"/>
    </source>
</evidence>